<dbReference type="Pfam" id="PF23451">
    <property type="entry name" value="Zn_ribbon_PaaD"/>
    <property type="match status" value="1"/>
</dbReference>
<dbReference type="Proteomes" id="UP000029839">
    <property type="component" value="Unassembled WGS sequence"/>
</dbReference>
<dbReference type="Pfam" id="PF01883">
    <property type="entry name" value="FeS_assembly_P"/>
    <property type="match status" value="1"/>
</dbReference>
<name>A0A0A0BYF5_9CELL</name>
<dbReference type="SUPFAM" id="SSF117916">
    <property type="entry name" value="Fe-S cluster assembly (FSCA) domain-like"/>
    <property type="match status" value="1"/>
</dbReference>
<evidence type="ECO:0000313" key="4">
    <source>
        <dbReference type="Proteomes" id="UP000029839"/>
    </source>
</evidence>
<gene>
    <name evidence="3" type="ORF">N868_00725</name>
</gene>
<comment type="caution">
    <text evidence="3">The sequence shown here is derived from an EMBL/GenBank/DDBJ whole genome shotgun (WGS) entry which is preliminary data.</text>
</comment>
<keyword evidence="4" id="KW-1185">Reference proteome</keyword>
<proteinExistence type="predicted"/>
<dbReference type="EMBL" id="AXCY01000007">
    <property type="protein sequence ID" value="KGM12184.1"/>
    <property type="molecule type" value="Genomic_DNA"/>
</dbReference>
<dbReference type="Gene3D" id="3.30.300.130">
    <property type="entry name" value="Fe-S cluster assembly (FSCA)"/>
    <property type="match status" value="1"/>
</dbReference>
<sequence length="172" mass="17928">MVTATRAVPDVARLRAVAGSVPDPEIPVVTLDDLGIVRGVTVSDDGAVEVVLTPTYTGCPATEVIAADVERALAGAGAGRVVVRTVLAPAWTTDWITESGRAKLRAFGIAPPDGTRAVGGPVTAVPLALTARCPRCGSLRTREISRFGSTPCKALWSCRDCGEPFDSFKVLR</sequence>
<evidence type="ECO:0000259" key="1">
    <source>
        <dbReference type="Pfam" id="PF01883"/>
    </source>
</evidence>
<dbReference type="InterPro" id="IPR056572">
    <property type="entry name" value="Zn_ribbon_PaaD"/>
</dbReference>
<dbReference type="NCBIfam" id="TIGR02159">
    <property type="entry name" value="PA_CoA_Oxy4"/>
    <property type="match status" value="1"/>
</dbReference>
<evidence type="ECO:0000313" key="3">
    <source>
        <dbReference type="EMBL" id="KGM12184.1"/>
    </source>
</evidence>
<dbReference type="OrthoDB" id="3684942at2"/>
<accession>A0A0A0BYF5</accession>
<evidence type="ECO:0000259" key="2">
    <source>
        <dbReference type="Pfam" id="PF23451"/>
    </source>
</evidence>
<dbReference type="InterPro" id="IPR002744">
    <property type="entry name" value="MIP18-like"/>
</dbReference>
<protein>
    <submittedName>
        <fullName evidence="3">Phenylacetic acid degradation protein PaaD</fullName>
    </submittedName>
</protein>
<feature type="domain" description="PaaD zinc beta ribbon" evidence="2">
    <location>
        <begin position="128"/>
        <end position="169"/>
    </location>
</feature>
<reference evidence="3 4" key="1">
    <citation type="submission" date="2013-08" db="EMBL/GenBank/DDBJ databases">
        <title>Genome sequencing of Cellulomonas carbonis T26.</title>
        <authorList>
            <person name="Chen F."/>
            <person name="Li Y."/>
            <person name="Wang G."/>
        </authorList>
    </citation>
    <scope>NUCLEOTIDE SEQUENCE [LARGE SCALE GENOMIC DNA]</scope>
    <source>
        <strain evidence="3 4">T26</strain>
    </source>
</reference>
<dbReference type="InterPro" id="IPR052339">
    <property type="entry name" value="Fe-S_Maturation_MIP18"/>
</dbReference>
<dbReference type="PANTHER" id="PTHR42831">
    <property type="entry name" value="FE-S PROTEIN MATURATION AUXILIARY FACTOR YITW"/>
    <property type="match status" value="1"/>
</dbReference>
<feature type="domain" description="MIP18 family-like" evidence="1">
    <location>
        <begin position="19"/>
        <end position="82"/>
    </location>
</feature>
<dbReference type="PANTHER" id="PTHR42831:SF3">
    <property type="entry name" value="1,2-PHENYLACETYL-COA EPOXIDASE, SUBUNIT D-RELATED"/>
    <property type="match status" value="1"/>
</dbReference>
<dbReference type="InterPro" id="IPR034904">
    <property type="entry name" value="FSCA_dom_sf"/>
</dbReference>
<organism evidence="3 4">
    <name type="scientific">Cellulomonas carbonis T26</name>
    <dbReference type="NCBI Taxonomy" id="947969"/>
    <lineage>
        <taxon>Bacteria</taxon>
        <taxon>Bacillati</taxon>
        <taxon>Actinomycetota</taxon>
        <taxon>Actinomycetes</taxon>
        <taxon>Micrococcales</taxon>
        <taxon>Cellulomonadaceae</taxon>
        <taxon>Cellulomonas</taxon>
    </lineage>
</organism>
<dbReference type="AlphaFoldDB" id="A0A0A0BYF5"/>
<reference evidence="3 4" key="2">
    <citation type="journal article" date="2015" name="Stand. Genomic Sci.">
        <title>Draft genome sequence of Cellulomonas carbonis T26(T) and comparative analysis of six Cellulomonas genomes.</title>
        <authorList>
            <person name="Zhuang W."/>
            <person name="Zhang S."/>
            <person name="Xia X."/>
            <person name="Wang G."/>
        </authorList>
    </citation>
    <scope>NUCLEOTIDE SEQUENCE [LARGE SCALE GENOMIC DNA]</scope>
    <source>
        <strain evidence="3 4">T26</strain>
    </source>
</reference>
<dbReference type="InterPro" id="IPR011883">
    <property type="entry name" value="PaaD-like"/>
</dbReference>